<dbReference type="SUPFAM" id="SSF46585">
    <property type="entry name" value="HR1 repeat"/>
    <property type="match status" value="1"/>
</dbReference>
<evidence type="ECO:0000259" key="4">
    <source>
        <dbReference type="PROSITE" id="PS50081"/>
    </source>
</evidence>
<reference evidence="5 6" key="1">
    <citation type="journal article" date="2015" name="Genome Biol. Evol.">
        <title>Phylogenomic analyses indicate that early fungi evolved digesting cell walls of algal ancestors of land plants.</title>
        <authorList>
            <person name="Chang Y."/>
            <person name="Wang S."/>
            <person name="Sekimoto S."/>
            <person name="Aerts A.L."/>
            <person name="Choi C."/>
            <person name="Clum A."/>
            <person name="LaButti K.M."/>
            <person name="Lindquist E.A."/>
            <person name="Yee Ngan C."/>
            <person name="Ohm R.A."/>
            <person name="Salamov A.A."/>
            <person name="Grigoriev I.V."/>
            <person name="Spatafora J.W."/>
            <person name="Berbee M.L."/>
        </authorList>
    </citation>
    <scope>NUCLEOTIDE SEQUENCE [LARGE SCALE GENOMIC DNA]</scope>
    <source>
        <strain evidence="5 6">JEL478</strain>
    </source>
</reference>
<accession>A0A139AW81</accession>
<dbReference type="SUPFAM" id="SSF57889">
    <property type="entry name" value="Cysteine-rich domain"/>
    <property type="match status" value="1"/>
</dbReference>
<protein>
    <recommendedName>
        <fullName evidence="4">Phorbol-ester/DAG-type domain-containing protein</fullName>
    </recommendedName>
</protein>
<dbReference type="CDD" id="cd00029">
    <property type="entry name" value="C1"/>
    <property type="match status" value="1"/>
</dbReference>
<dbReference type="InterPro" id="IPR002219">
    <property type="entry name" value="PKC_DAG/PE"/>
</dbReference>
<keyword evidence="1" id="KW-0479">Metal-binding</keyword>
<proteinExistence type="predicted"/>
<name>A0A139AW81_GONPJ</name>
<keyword evidence="6" id="KW-1185">Reference proteome</keyword>
<sequence>MAFFFVSSVAHAELYFVKERRCIFKIHIHDGKDIKNTEPTSPTSSKPTDLQRQLAQLDRDLKVERDVSSGALKMFQKYSPSHSVYSSLKEKLEASNKRVTDLEEERRILMEQMEALGIGTTSQTSEAGMAPELIEKWKNVLSEKLSSLKGSKEGSDNDERVREVSRQLRILEKGPLDAQALVVETLEEGGDGTYFNYKGHRFRLFSQKGNTDRREVHGCQICHDALWMFSEIVKCNDCTLISHKHCYKQSQLSCQTFQTLRSTKPLYFLAPSEGEQRRWVAVLERLRRDCERSPVGLLTPDSPTVPGNDIEAIISPITPTTPNR</sequence>
<dbReference type="Gene3D" id="3.30.60.20">
    <property type="match status" value="1"/>
</dbReference>
<keyword evidence="2" id="KW-0862">Zinc</keyword>
<keyword evidence="3" id="KW-0175">Coiled coil</keyword>
<evidence type="ECO:0000256" key="1">
    <source>
        <dbReference type="ARBA" id="ARBA00022723"/>
    </source>
</evidence>
<dbReference type="Proteomes" id="UP000070544">
    <property type="component" value="Unassembled WGS sequence"/>
</dbReference>
<dbReference type="AlphaFoldDB" id="A0A139AW81"/>
<dbReference type="InterPro" id="IPR036274">
    <property type="entry name" value="HR1_rpt_sf"/>
</dbReference>
<dbReference type="EMBL" id="KQ965734">
    <property type="protein sequence ID" value="KXS21001.1"/>
    <property type="molecule type" value="Genomic_DNA"/>
</dbReference>
<evidence type="ECO:0000313" key="6">
    <source>
        <dbReference type="Proteomes" id="UP000070544"/>
    </source>
</evidence>
<dbReference type="STRING" id="1344416.A0A139AW81"/>
<organism evidence="5 6">
    <name type="scientific">Gonapodya prolifera (strain JEL478)</name>
    <name type="common">Monoblepharis prolifera</name>
    <dbReference type="NCBI Taxonomy" id="1344416"/>
    <lineage>
        <taxon>Eukaryota</taxon>
        <taxon>Fungi</taxon>
        <taxon>Fungi incertae sedis</taxon>
        <taxon>Chytridiomycota</taxon>
        <taxon>Chytridiomycota incertae sedis</taxon>
        <taxon>Monoblepharidomycetes</taxon>
        <taxon>Monoblepharidales</taxon>
        <taxon>Gonapodyaceae</taxon>
        <taxon>Gonapodya</taxon>
    </lineage>
</organism>
<evidence type="ECO:0000313" key="5">
    <source>
        <dbReference type="EMBL" id="KXS21001.1"/>
    </source>
</evidence>
<gene>
    <name evidence="5" type="ORF">M427DRAFT_350238</name>
</gene>
<dbReference type="PROSITE" id="PS50081">
    <property type="entry name" value="ZF_DAG_PE_2"/>
    <property type="match status" value="1"/>
</dbReference>
<evidence type="ECO:0000256" key="2">
    <source>
        <dbReference type="ARBA" id="ARBA00022833"/>
    </source>
</evidence>
<feature type="coiled-coil region" evidence="3">
    <location>
        <begin position="85"/>
        <end position="112"/>
    </location>
</feature>
<dbReference type="InterPro" id="IPR046349">
    <property type="entry name" value="C1-like_sf"/>
</dbReference>
<feature type="domain" description="Phorbol-ester/DAG-type" evidence="4">
    <location>
        <begin position="199"/>
        <end position="254"/>
    </location>
</feature>
<evidence type="ECO:0000256" key="3">
    <source>
        <dbReference type="SAM" id="Coils"/>
    </source>
</evidence>
<dbReference type="GO" id="GO:0046872">
    <property type="term" value="F:metal ion binding"/>
    <property type="evidence" value="ECO:0007669"/>
    <property type="project" value="UniProtKB-KW"/>
</dbReference>